<evidence type="ECO:0000256" key="1">
    <source>
        <dbReference type="ARBA" id="ARBA00001962"/>
    </source>
</evidence>
<gene>
    <name evidence="8" type="ORF">SAMN02927928_2015</name>
</gene>
<keyword evidence="5" id="KW-0408">Iron</keyword>
<evidence type="ECO:0000256" key="4">
    <source>
        <dbReference type="ARBA" id="ARBA00023002"/>
    </source>
</evidence>
<protein>
    <submittedName>
        <fullName evidence="8">Phenylpropionate dioxygenase, large terminal subunit</fullName>
    </submittedName>
</protein>
<dbReference type="InterPro" id="IPR036922">
    <property type="entry name" value="Rieske_2Fe-2S_sf"/>
</dbReference>
<evidence type="ECO:0000256" key="5">
    <source>
        <dbReference type="ARBA" id="ARBA00023004"/>
    </source>
</evidence>
<evidence type="ECO:0000256" key="3">
    <source>
        <dbReference type="ARBA" id="ARBA00022723"/>
    </source>
</evidence>
<name>A0A1G4RL21_9CAUL</name>
<dbReference type="STRING" id="260084.SAMN02927928_2015"/>
<sequence length="363" mass="40916">MYQERLGQIPADHYWREDVLAAEIEYVFKPSWLCVGFVHDLQNDKDFITAQIGPHSIVVQNFGGELKAFRNVCSHRFSRIQCGKGNRVLQCPYHGWTYDGAGKPIGIPLNNQSFGFDEADKARLALEAYELEVVGHFVFVRVKPGGPSLPAFLGSFYDDLKHVSEVCPDHFEQESYDWAANWKLGMDNAAEGYHVPLVHADSFGLILSIDLKISTDGDHSRYVGNLKERSLKWWGQVAKSIKLEPSDRYPQYGNFLIFPNIVVTFSAGAFLTFQTFEPTGPQTLRIHSTSWLAKNNGRAARGMVIDSLKSFSEQVRNEDRDICAVAQLGTRDAPPHRPPVLGELEGRIAHFQRAYAKRMKGVI</sequence>
<dbReference type="InterPro" id="IPR017941">
    <property type="entry name" value="Rieske_2Fe-2S"/>
</dbReference>
<dbReference type="Pfam" id="PF00848">
    <property type="entry name" value="Ring_hydroxyl_A"/>
    <property type="match status" value="1"/>
</dbReference>
<dbReference type="GO" id="GO:0051213">
    <property type="term" value="F:dioxygenase activity"/>
    <property type="evidence" value="ECO:0007669"/>
    <property type="project" value="UniProtKB-KW"/>
</dbReference>
<organism evidence="8 9">
    <name type="scientific">Asticcacaulis taihuensis</name>
    <dbReference type="NCBI Taxonomy" id="260084"/>
    <lineage>
        <taxon>Bacteria</taxon>
        <taxon>Pseudomonadati</taxon>
        <taxon>Pseudomonadota</taxon>
        <taxon>Alphaproteobacteria</taxon>
        <taxon>Caulobacterales</taxon>
        <taxon>Caulobacteraceae</taxon>
        <taxon>Asticcacaulis</taxon>
    </lineage>
</organism>
<keyword evidence="8" id="KW-0223">Dioxygenase</keyword>
<dbReference type="SUPFAM" id="SSF50022">
    <property type="entry name" value="ISP domain"/>
    <property type="match status" value="1"/>
</dbReference>
<dbReference type="EMBL" id="FMTS01000002">
    <property type="protein sequence ID" value="SCW57321.1"/>
    <property type="molecule type" value="Genomic_DNA"/>
</dbReference>
<dbReference type="OrthoDB" id="7456916at2"/>
<dbReference type="CDD" id="cd00680">
    <property type="entry name" value="RHO_alpha_C"/>
    <property type="match status" value="1"/>
</dbReference>
<dbReference type="PANTHER" id="PTHR43756:SF5">
    <property type="entry name" value="CHOLINE MONOOXYGENASE, CHLOROPLASTIC"/>
    <property type="match status" value="1"/>
</dbReference>
<reference evidence="9" key="1">
    <citation type="submission" date="2016-10" db="EMBL/GenBank/DDBJ databases">
        <authorList>
            <person name="Varghese N."/>
            <person name="Submissions S."/>
        </authorList>
    </citation>
    <scope>NUCLEOTIDE SEQUENCE [LARGE SCALE GENOMIC DNA]</scope>
    <source>
        <strain evidence="9">CGMCC 1.3431</strain>
    </source>
</reference>
<dbReference type="AlphaFoldDB" id="A0A1G4RL21"/>
<dbReference type="Pfam" id="PF00355">
    <property type="entry name" value="Rieske"/>
    <property type="match status" value="1"/>
</dbReference>
<evidence type="ECO:0000259" key="7">
    <source>
        <dbReference type="PROSITE" id="PS51296"/>
    </source>
</evidence>
<dbReference type="PRINTS" id="PR00090">
    <property type="entry name" value="RNGDIOXGNASE"/>
</dbReference>
<dbReference type="RefSeq" id="WP_090647130.1">
    <property type="nucleotide sequence ID" value="NZ_CBCRYE010000006.1"/>
</dbReference>
<dbReference type="PANTHER" id="PTHR43756">
    <property type="entry name" value="CHOLINE MONOOXYGENASE, CHLOROPLASTIC"/>
    <property type="match status" value="1"/>
</dbReference>
<keyword evidence="9" id="KW-1185">Reference proteome</keyword>
<keyword evidence="2" id="KW-0001">2Fe-2S</keyword>
<dbReference type="InterPro" id="IPR015879">
    <property type="entry name" value="Ring_hydroxy_dOase_asu_C_dom"/>
</dbReference>
<dbReference type="Proteomes" id="UP000199150">
    <property type="component" value="Unassembled WGS sequence"/>
</dbReference>
<keyword evidence="3" id="KW-0479">Metal-binding</keyword>
<evidence type="ECO:0000313" key="9">
    <source>
        <dbReference type="Proteomes" id="UP000199150"/>
    </source>
</evidence>
<evidence type="ECO:0000256" key="6">
    <source>
        <dbReference type="ARBA" id="ARBA00023014"/>
    </source>
</evidence>
<dbReference type="GO" id="GO:0005506">
    <property type="term" value="F:iron ion binding"/>
    <property type="evidence" value="ECO:0007669"/>
    <property type="project" value="InterPro"/>
</dbReference>
<evidence type="ECO:0000313" key="8">
    <source>
        <dbReference type="EMBL" id="SCW57321.1"/>
    </source>
</evidence>
<dbReference type="Gene3D" id="3.90.380.10">
    <property type="entry name" value="Naphthalene 1,2-dioxygenase Alpha Subunit, Chain A, domain 1"/>
    <property type="match status" value="1"/>
</dbReference>
<keyword evidence="4" id="KW-0560">Oxidoreductase</keyword>
<dbReference type="InterPro" id="IPR001663">
    <property type="entry name" value="Rng_hydr_dOase-A"/>
</dbReference>
<dbReference type="CDD" id="cd03469">
    <property type="entry name" value="Rieske_RO_Alpha_N"/>
    <property type="match status" value="1"/>
</dbReference>
<keyword evidence="6" id="KW-0411">Iron-sulfur</keyword>
<evidence type="ECO:0000256" key="2">
    <source>
        <dbReference type="ARBA" id="ARBA00022714"/>
    </source>
</evidence>
<dbReference type="SUPFAM" id="SSF55961">
    <property type="entry name" value="Bet v1-like"/>
    <property type="match status" value="1"/>
</dbReference>
<dbReference type="Gene3D" id="2.102.10.10">
    <property type="entry name" value="Rieske [2Fe-2S] iron-sulphur domain"/>
    <property type="match status" value="1"/>
</dbReference>
<accession>A0A1G4RL21</accession>
<dbReference type="GO" id="GO:0051537">
    <property type="term" value="F:2 iron, 2 sulfur cluster binding"/>
    <property type="evidence" value="ECO:0007669"/>
    <property type="project" value="UniProtKB-KW"/>
</dbReference>
<feature type="domain" description="Rieske" evidence="7">
    <location>
        <begin position="32"/>
        <end position="140"/>
    </location>
</feature>
<dbReference type="PROSITE" id="PS51296">
    <property type="entry name" value="RIESKE"/>
    <property type="match status" value="1"/>
</dbReference>
<proteinExistence type="predicted"/>
<comment type="cofactor">
    <cofactor evidence="1">
        <name>Fe cation</name>
        <dbReference type="ChEBI" id="CHEBI:24875"/>
    </cofactor>
</comment>